<feature type="transmembrane region" description="Helical" evidence="1">
    <location>
        <begin position="35"/>
        <end position="53"/>
    </location>
</feature>
<accession>A0A2V2F108</accession>
<feature type="transmembrane region" description="Helical" evidence="1">
    <location>
        <begin position="199"/>
        <end position="219"/>
    </location>
</feature>
<evidence type="ECO:0000313" key="4">
    <source>
        <dbReference type="Proteomes" id="UP000247612"/>
    </source>
</evidence>
<evidence type="ECO:0000256" key="1">
    <source>
        <dbReference type="SAM" id="Phobius"/>
    </source>
</evidence>
<dbReference type="RefSeq" id="WP_022939462.1">
    <property type="nucleotide sequence ID" value="NZ_BAABZA010000003.1"/>
</dbReference>
<feature type="transmembrane region" description="Helical" evidence="1">
    <location>
        <begin position="226"/>
        <end position="243"/>
    </location>
</feature>
<reference evidence="3 4" key="1">
    <citation type="submission" date="2018-05" db="EMBL/GenBank/DDBJ databases">
        <title>Genomic Encyclopedia of Type Strains, Phase IV (KMG-IV): sequencing the most valuable type-strain genomes for metagenomic binning, comparative biology and taxonomic classification.</title>
        <authorList>
            <person name="Goeker M."/>
        </authorList>
    </citation>
    <scope>NUCLEOTIDE SEQUENCE [LARGE SCALE GENOMIC DNA]</scope>
    <source>
        <strain evidence="3 4">JC118</strain>
    </source>
</reference>
<evidence type="ECO:0000313" key="2">
    <source>
        <dbReference type="EMBL" id="MDY5168837.1"/>
    </source>
</evidence>
<keyword evidence="1" id="KW-0812">Transmembrane</keyword>
<gene>
    <name evidence="3" type="ORF">DES51_11110</name>
    <name evidence="2" type="ORF">MQE39_12035</name>
</gene>
<dbReference type="EMBL" id="JALDAW010000016">
    <property type="protein sequence ID" value="MDY5168837.1"/>
    <property type="molecule type" value="Genomic_DNA"/>
</dbReference>
<protein>
    <submittedName>
        <fullName evidence="2">DUF979 domain-containing protein</fullName>
    </submittedName>
    <submittedName>
        <fullName evidence="3">Putative membrane protein</fullName>
    </submittedName>
</protein>
<reference evidence="2" key="2">
    <citation type="submission" date="2022-03" db="EMBL/GenBank/DDBJ databases">
        <title>First case of bacteraemia caused by Dielma fastidiosa in a patient hospitalised with diverticulitis.</title>
        <authorList>
            <person name="Forman-Ankjaer B."/>
            <person name="Hvid-Jensen F."/>
            <person name="Kobel C.M."/>
            <person name="Greve T."/>
        </authorList>
    </citation>
    <scope>NUCLEOTIDE SEQUENCE</scope>
    <source>
        <strain evidence="2">AUH_DF_2021</strain>
    </source>
</reference>
<evidence type="ECO:0000313" key="3">
    <source>
        <dbReference type="EMBL" id="PXX77268.1"/>
    </source>
</evidence>
<organism evidence="3 4">
    <name type="scientific">Dielma fastidiosa</name>
    <dbReference type="NCBI Taxonomy" id="1034346"/>
    <lineage>
        <taxon>Bacteria</taxon>
        <taxon>Bacillati</taxon>
        <taxon>Bacillota</taxon>
        <taxon>Erysipelotrichia</taxon>
        <taxon>Erysipelotrichales</taxon>
        <taxon>Erysipelotrichaceae</taxon>
        <taxon>Dielma</taxon>
    </lineage>
</organism>
<feature type="transmembrane region" description="Helical" evidence="1">
    <location>
        <begin position="95"/>
        <end position="113"/>
    </location>
</feature>
<dbReference type="InterPro" id="IPR009323">
    <property type="entry name" value="DUF979"/>
</dbReference>
<dbReference type="Proteomes" id="UP001276902">
    <property type="component" value="Unassembled WGS sequence"/>
</dbReference>
<sequence>MNEFLNIATEIVFVLCGLVSVATAFRGLKNEQARIGTFLFWLILGLIFILGKILPSELVGALLLAMGVLSATKQVRMGKFTEADPQFKKMSSEKVGNLIFLPALMIGVVAMLLSTIKIPWQGESFAIPSAVAIGVASIAALVSGMLLLHPKNKETAEDSTRLLMQVGGSSLLPQLLAALGAVFTSAGVGTVIANAIGGIIPEGNILIGVIIYVVGMVVFTMIMGNGFAAFSVITVGIGIPFVIQQGGDPAMIGALGLTAGFCGTLMTPMAANFNIVPSAVLETKSKYAVIKAQLPMALAMIVVHVILMLVLGF</sequence>
<dbReference type="STRING" id="1034346.GCA_000313565_03181"/>
<feature type="transmembrane region" description="Helical" evidence="1">
    <location>
        <begin position="170"/>
        <end position="193"/>
    </location>
</feature>
<dbReference type="EMBL" id="QJKH01000011">
    <property type="protein sequence ID" value="PXX77268.1"/>
    <property type="molecule type" value="Genomic_DNA"/>
</dbReference>
<keyword evidence="1" id="KW-0472">Membrane</keyword>
<feature type="transmembrane region" description="Helical" evidence="1">
    <location>
        <begin position="249"/>
        <end position="271"/>
    </location>
</feature>
<feature type="transmembrane region" description="Helical" evidence="1">
    <location>
        <begin position="292"/>
        <end position="311"/>
    </location>
</feature>
<keyword evidence="4" id="KW-1185">Reference proteome</keyword>
<keyword evidence="1" id="KW-1133">Transmembrane helix</keyword>
<proteinExistence type="predicted"/>
<comment type="caution">
    <text evidence="3">The sequence shown here is derived from an EMBL/GenBank/DDBJ whole genome shotgun (WGS) entry which is preliminary data.</text>
</comment>
<name>A0A2V2F108_9FIRM</name>
<feature type="transmembrane region" description="Helical" evidence="1">
    <location>
        <begin position="6"/>
        <end position="28"/>
    </location>
</feature>
<dbReference type="AlphaFoldDB" id="A0A2V2F108"/>
<feature type="transmembrane region" description="Helical" evidence="1">
    <location>
        <begin position="125"/>
        <end position="149"/>
    </location>
</feature>
<dbReference type="Pfam" id="PF06166">
    <property type="entry name" value="DUF979"/>
    <property type="match status" value="1"/>
</dbReference>
<dbReference type="Proteomes" id="UP000247612">
    <property type="component" value="Unassembled WGS sequence"/>
</dbReference>
<dbReference type="OrthoDB" id="1689651at2"/>